<keyword evidence="9" id="KW-1185">Reference proteome</keyword>
<dbReference type="PANTHER" id="PTHR10912">
    <property type="entry name" value="ADP-RIBOSYL CYCLASE"/>
    <property type="match status" value="1"/>
</dbReference>
<feature type="chain" id="PRO_5044589340" description="ADP-ribosyl cyclase/cyclic ADP-ribose hydrolase" evidence="7">
    <location>
        <begin position="22"/>
        <end position="274"/>
    </location>
</feature>
<dbReference type="SUPFAM" id="SSF52309">
    <property type="entry name" value="N-(deoxy)ribosyltransferase-like"/>
    <property type="match status" value="1"/>
</dbReference>
<keyword evidence="5" id="KW-0520">NAD</keyword>
<dbReference type="GO" id="GO:0016849">
    <property type="term" value="F:phosphorus-oxygen lyase activity"/>
    <property type="evidence" value="ECO:0007669"/>
    <property type="project" value="TreeGrafter"/>
</dbReference>
<evidence type="ECO:0000313" key="8">
    <source>
        <dbReference type="Ensembl" id="ENSPKIP00000022550.1"/>
    </source>
</evidence>
<organism evidence="8 9">
    <name type="scientific">Paramormyrops kingsleyae</name>
    <dbReference type="NCBI Taxonomy" id="1676925"/>
    <lineage>
        <taxon>Eukaryota</taxon>
        <taxon>Metazoa</taxon>
        <taxon>Chordata</taxon>
        <taxon>Craniata</taxon>
        <taxon>Vertebrata</taxon>
        <taxon>Euteleostomi</taxon>
        <taxon>Actinopterygii</taxon>
        <taxon>Neopterygii</taxon>
        <taxon>Teleostei</taxon>
        <taxon>Osteoglossocephala</taxon>
        <taxon>Osteoglossomorpha</taxon>
        <taxon>Osteoglossiformes</taxon>
        <taxon>Mormyridae</taxon>
        <taxon>Paramormyrops</taxon>
    </lineage>
</organism>
<dbReference type="InterPro" id="IPR003193">
    <property type="entry name" value="ADP-ribosyl_cyclase"/>
</dbReference>
<evidence type="ECO:0000256" key="1">
    <source>
        <dbReference type="ARBA" id="ARBA00005406"/>
    </source>
</evidence>
<dbReference type="GO" id="GO:0061809">
    <property type="term" value="F:NAD+ nucleosidase activity, cyclic ADP-ribose generating"/>
    <property type="evidence" value="ECO:0007669"/>
    <property type="project" value="UniProtKB-EC"/>
</dbReference>
<accession>A0A3B3RXB9</accession>
<name>A0A3B3RXB9_9TELE</name>
<dbReference type="CDD" id="cd04759">
    <property type="entry name" value="Rib_hydrolase"/>
    <property type="match status" value="1"/>
</dbReference>
<evidence type="ECO:0000256" key="4">
    <source>
        <dbReference type="ARBA" id="ARBA00022801"/>
    </source>
</evidence>
<dbReference type="GO" id="GO:0030890">
    <property type="term" value="P:positive regulation of B cell proliferation"/>
    <property type="evidence" value="ECO:0007669"/>
    <property type="project" value="TreeGrafter"/>
</dbReference>
<protein>
    <recommendedName>
        <fullName evidence="2">ADP-ribosyl cyclase/cyclic ADP-ribose hydrolase</fullName>
        <ecNumber evidence="2">3.2.2.6</ecNumber>
    </recommendedName>
</protein>
<dbReference type="GO" id="GO:0005886">
    <property type="term" value="C:plasma membrane"/>
    <property type="evidence" value="ECO:0007669"/>
    <property type="project" value="TreeGrafter"/>
</dbReference>
<dbReference type="Pfam" id="PF02267">
    <property type="entry name" value="Rib_hydrolayse"/>
    <property type="match status" value="1"/>
</dbReference>
<evidence type="ECO:0000256" key="6">
    <source>
        <dbReference type="ARBA" id="ARBA00023157"/>
    </source>
</evidence>
<evidence type="ECO:0000313" key="9">
    <source>
        <dbReference type="Proteomes" id="UP000261540"/>
    </source>
</evidence>
<keyword evidence="3" id="KW-0808">Transferase</keyword>
<evidence type="ECO:0000256" key="2">
    <source>
        <dbReference type="ARBA" id="ARBA00011982"/>
    </source>
</evidence>
<dbReference type="Gene3D" id="3.40.50.720">
    <property type="entry name" value="NAD(P)-binding Rossmann-like Domain"/>
    <property type="match status" value="1"/>
</dbReference>
<dbReference type="Ensembl" id="ENSPKIT00000003218.1">
    <property type="protein sequence ID" value="ENSPKIP00000022550.1"/>
    <property type="gene ID" value="ENSPKIG00000006488.1"/>
</dbReference>
<dbReference type="PANTHER" id="PTHR10912:SF8">
    <property type="entry name" value="ADP-RIBOSYL CYCLASE_CYCLIC ADP-RIBOSE HYDROLASE"/>
    <property type="match status" value="1"/>
</dbReference>
<dbReference type="Gene3D" id="1.20.82.10">
    <property type="entry name" value="ADP Ribosyl Cyclase, Chain A, domain 1"/>
    <property type="match status" value="1"/>
</dbReference>
<feature type="signal peptide" evidence="7">
    <location>
        <begin position="1"/>
        <end position="21"/>
    </location>
</feature>
<keyword evidence="7" id="KW-0732">Signal</keyword>
<keyword evidence="6" id="KW-1015">Disulfide bond</keyword>
<dbReference type="AlphaFoldDB" id="A0A3B3RXB9"/>
<dbReference type="GeneTree" id="ENSGT00390000017291"/>
<dbReference type="Ensembl" id="ENSPKIT00000003198.1">
    <property type="protein sequence ID" value="ENSPKIP00000022530.1"/>
    <property type="gene ID" value="ENSPKIG00000006488.1"/>
</dbReference>
<proteinExistence type="inferred from homology"/>
<comment type="similarity">
    <text evidence="1">Belongs to the ADP-ribosyl cyclase family.</text>
</comment>
<sequence length="274" mass="31179">MIADHLPAALMLLLLFDDLSADMGTTPNLKQIVLGRCFSYVTLISPGSRYNCEEIWREFRNAVIQRAPCNVRVKDYSRMFHASPQALPCDTLLFWSKTREFVHSYSAITRRFCTLEDTLVGYMFNDLIWCGQKEKHRGFDFISCPEWSTCANHPVYSLWKQASQNFAASACGNITVILNGSMENAFNRTSMFGSVELDGLNPRMVNHVNIKVVANLEGPIIDSCTKGSILNLIQILKTRGFRWTCTDTDMTLLILQCIQNPRQLSCQIFHNNML</sequence>
<evidence type="ECO:0000256" key="3">
    <source>
        <dbReference type="ARBA" id="ARBA00022679"/>
    </source>
</evidence>
<evidence type="ECO:0000256" key="5">
    <source>
        <dbReference type="ARBA" id="ARBA00023027"/>
    </source>
</evidence>
<reference evidence="8" key="1">
    <citation type="submission" date="2025-05" db="UniProtKB">
        <authorList>
            <consortium name="Ensembl"/>
        </authorList>
    </citation>
    <scope>IDENTIFICATION</scope>
</reference>
<dbReference type="GO" id="GO:0016740">
    <property type="term" value="F:transferase activity"/>
    <property type="evidence" value="ECO:0007669"/>
    <property type="project" value="UniProtKB-KW"/>
</dbReference>
<evidence type="ECO:0000256" key="7">
    <source>
        <dbReference type="SAM" id="SignalP"/>
    </source>
</evidence>
<keyword evidence="4" id="KW-0378">Hydrolase</keyword>
<dbReference type="Proteomes" id="UP000261540">
    <property type="component" value="Unplaced"/>
</dbReference>
<dbReference type="EC" id="3.2.2.6" evidence="2"/>